<keyword evidence="3" id="KW-1185">Reference proteome</keyword>
<dbReference type="RefSeq" id="WP_274993756.1">
    <property type="nucleotide sequence ID" value="NZ_JAJQQP010000005.1"/>
</dbReference>
<reference evidence="2 3" key="1">
    <citation type="submission" date="2023-07" db="EMBL/GenBank/DDBJ databases">
        <title>Sequencing the genomes of 1000 actinobacteria strains.</title>
        <authorList>
            <person name="Klenk H.-P."/>
        </authorList>
    </citation>
    <scope>NUCLEOTIDE SEQUENCE [LARGE SCALE GENOMIC DNA]</scope>
    <source>
        <strain evidence="2 3">DSM 45554</strain>
    </source>
</reference>
<gene>
    <name evidence="2" type="ORF">J2S48_004439</name>
</gene>
<proteinExistence type="inferred from homology"/>
<protein>
    <submittedName>
        <fullName evidence="2">NBD/HSP70 family sugar kinase</fullName>
    </submittedName>
</protein>
<evidence type="ECO:0000313" key="3">
    <source>
        <dbReference type="Proteomes" id="UP001183585"/>
    </source>
</evidence>
<dbReference type="GO" id="GO:0016301">
    <property type="term" value="F:kinase activity"/>
    <property type="evidence" value="ECO:0007669"/>
    <property type="project" value="UniProtKB-KW"/>
</dbReference>
<evidence type="ECO:0000256" key="1">
    <source>
        <dbReference type="ARBA" id="ARBA00006479"/>
    </source>
</evidence>
<organism evidence="2 3">
    <name type="scientific">Promicromonospora iranensis</name>
    <dbReference type="NCBI Taxonomy" id="1105144"/>
    <lineage>
        <taxon>Bacteria</taxon>
        <taxon>Bacillati</taxon>
        <taxon>Actinomycetota</taxon>
        <taxon>Actinomycetes</taxon>
        <taxon>Micrococcales</taxon>
        <taxon>Promicromonosporaceae</taxon>
        <taxon>Promicromonospora</taxon>
    </lineage>
</organism>
<accession>A0ABU2CUA5</accession>
<dbReference type="Pfam" id="PF00480">
    <property type="entry name" value="ROK"/>
    <property type="match status" value="1"/>
</dbReference>
<dbReference type="Gene3D" id="3.30.420.40">
    <property type="match status" value="1"/>
</dbReference>
<keyword evidence="2" id="KW-0418">Kinase</keyword>
<sequence length="337" mass="35128">MTDGAAPDPSTRTPTVRIDVGGTWIRTESDGVRRRMPAPSRINHPDVPATVLVDRLVDQLVSVAPRAGRVVVSLGAAMDDVTGTVRGSGPLWGDWLMDRDLVGVLRRARPGVAWHVFNDVTCGLADFADSVAQESPASVGYLTVSSGIGLKIAELGTGTVKVDEDGLQGEVGHLPVALAPETAGLGHLSCECGGTGHVASVSSGPGIARVAGTLGIGRYSTEWFRQAVTQGDDDASALLATVTRPVAEVLRAIWVTQPWVTVIGIGGGVAEGLGEPYRTALLKHLRGAGSYAAGAPDAWERRVRLLDHPGVDVLRGAQLLAEGSLAITRAQEADHRS</sequence>
<name>A0ABU2CUA5_9MICO</name>
<keyword evidence="2" id="KW-0808">Transferase</keyword>
<dbReference type="InterPro" id="IPR043129">
    <property type="entry name" value="ATPase_NBD"/>
</dbReference>
<comment type="similarity">
    <text evidence="1">Belongs to the ROK (NagC/XylR) family.</text>
</comment>
<dbReference type="SUPFAM" id="SSF53067">
    <property type="entry name" value="Actin-like ATPase domain"/>
    <property type="match status" value="1"/>
</dbReference>
<comment type="caution">
    <text evidence="2">The sequence shown here is derived from an EMBL/GenBank/DDBJ whole genome shotgun (WGS) entry which is preliminary data.</text>
</comment>
<dbReference type="EMBL" id="JAVDYE010000001">
    <property type="protein sequence ID" value="MDR7384924.1"/>
    <property type="molecule type" value="Genomic_DNA"/>
</dbReference>
<dbReference type="InterPro" id="IPR000600">
    <property type="entry name" value="ROK"/>
</dbReference>
<evidence type="ECO:0000313" key="2">
    <source>
        <dbReference type="EMBL" id="MDR7384924.1"/>
    </source>
</evidence>
<dbReference type="Proteomes" id="UP001183585">
    <property type="component" value="Unassembled WGS sequence"/>
</dbReference>